<dbReference type="InterPro" id="IPR013761">
    <property type="entry name" value="SAM/pointed_sf"/>
</dbReference>
<feature type="transmembrane region" description="Helical" evidence="2">
    <location>
        <begin position="172"/>
        <end position="196"/>
    </location>
</feature>
<protein>
    <submittedName>
        <fullName evidence="6">NTPase KAP family P-loop domain-containing protein 1</fullName>
    </submittedName>
</protein>
<dbReference type="Proteomes" id="UP000504632">
    <property type="component" value="Chromosome 4"/>
</dbReference>
<evidence type="ECO:0000259" key="4">
    <source>
        <dbReference type="Pfam" id="PF23307"/>
    </source>
</evidence>
<evidence type="ECO:0000313" key="5">
    <source>
        <dbReference type="Proteomes" id="UP000504632"/>
    </source>
</evidence>
<dbReference type="InterPro" id="IPR057092">
    <property type="entry name" value="SAM_KIDINS220"/>
</dbReference>
<keyword evidence="2" id="KW-1133">Transmembrane helix</keyword>
<sequence length="735" mass="84289">MLLTDIPSDNIYAHALCKTLTKVPSPLTVGLYSSCHNRINMILRNIEIQMEQEAERREQKYQGRSTKPSFINFVSLITRLLFFRPVWTEEDRSRKNVRYVFVRFSAWHFAGSDLLWAGLIMRLCQAFEKNFGKLQLALFRVAQYDEEKDFERKKTEDSINNWRSKKVCCFPLWAVVLVTFIITLFIFVPILILGFIKSNDEGKVDVKDGEDDGFGALEGFIIASLGVPAVGAARFSFLIGKNLILNQDINVKKVMDNQKVSEQLGLMYEIRKEMRLLSCFVHFLEVFERRKIRVVLEITNLDRCTPKKIVGVLDAINILLSDEESPFISLLAVDPEVLVQQVDHVESCFSKTDRAFSFLDRIITLPFTVPSLCNNSKCKVFWNIVCGQSEIPEDFPLDEIEPKARGSPKVSLSIEDDTEAKNEPVKDDSLLPLTAKNQRAETYVSELNEEEIERLIQSAFEEIILSNSSTLHHYISEDTMSMRRVINSIRMSILIMEALKTEPPPTERIAAWVVLVDCWPCRLSWILQCIEDDQQRAKIDAGSQIDADETKTLWEVFSEHRVELHMIGNEVEKFLERDGDPELFEMFLKKDFRITVGEADRFKLSTVNLDHSIKKEMARIRGSTRLSGPESNSFNSLSARTVLNMTTEDICKELPKLNLPSKYTDVVRQNDLNGRTLLCSDPDDLRQVLQMTLGEWTTFKIHFLGLTPLAPSVQPVYRILDKHHQSCPPGVLKRS</sequence>
<dbReference type="PANTHER" id="PTHR22674:SF6">
    <property type="entry name" value="NTPASE KAP FAMILY P-LOOP DOMAIN-CONTAINING PROTEIN 1"/>
    <property type="match status" value="1"/>
</dbReference>
<keyword evidence="2" id="KW-0812">Transmembrane</keyword>
<feature type="transmembrane region" description="Helical" evidence="2">
    <location>
        <begin position="216"/>
        <end position="237"/>
    </location>
</feature>
<name>A0A6J2V6K2_CHACN</name>
<dbReference type="GeneID" id="115810158"/>
<dbReference type="RefSeq" id="XP_030627944.1">
    <property type="nucleotide sequence ID" value="XM_030772084.1"/>
</dbReference>
<evidence type="ECO:0000256" key="2">
    <source>
        <dbReference type="SAM" id="Phobius"/>
    </source>
</evidence>
<dbReference type="InterPro" id="IPR052754">
    <property type="entry name" value="NTPase_KAP_P-loop"/>
</dbReference>
<proteinExistence type="predicted"/>
<reference evidence="6" key="1">
    <citation type="submission" date="2025-08" db="UniProtKB">
        <authorList>
            <consortium name="RefSeq"/>
        </authorList>
    </citation>
    <scope>IDENTIFICATION</scope>
</reference>
<evidence type="ECO:0000259" key="3">
    <source>
        <dbReference type="Pfam" id="PF07693"/>
    </source>
</evidence>
<accession>A0A6J2V6K2</accession>
<feature type="domain" description="Kinase D-interacting substrate of 220 kDa-like SAM" evidence="4">
    <location>
        <begin position="644"/>
        <end position="702"/>
    </location>
</feature>
<dbReference type="CTD" id="284353"/>
<organism evidence="5 6">
    <name type="scientific">Chanos chanos</name>
    <name type="common">Milkfish</name>
    <name type="synonym">Mugil chanos</name>
    <dbReference type="NCBI Taxonomy" id="29144"/>
    <lineage>
        <taxon>Eukaryota</taxon>
        <taxon>Metazoa</taxon>
        <taxon>Chordata</taxon>
        <taxon>Craniata</taxon>
        <taxon>Vertebrata</taxon>
        <taxon>Euteleostomi</taxon>
        <taxon>Actinopterygii</taxon>
        <taxon>Neopterygii</taxon>
        <taxon>Teleostei</taxon>
        <taxon>Ostariophysi</taxon>
        <taxon>Gonorynchiformes</taxon>
        <taxon>Chanidae</taxon>
        <taxon>Chanos</taxon>
    </lineage>
</organism>
<dbReference type="InParanoid" id="A0A6J2V6K2"/>
<feature type="domain" description="KAP NTPase" evidence="3">
    <location>
        <begin position="79"/>
        <end position="379"/>
    </location>
</feature>
<evidence type="ECO:0000313" key="6">
    <source>
        <dbReference type="RefSeq" id="XP_030627944.1"/>
    </source>
</evidence>
<dbReference type="AlphaFoldDB" id="A0A6J2V6K2"/>
<dbReference type="SUPFAM" id="SSF47769">
    <property type="entry name" value="SAM/Pointed domain"/>
    <property type="match status" value="1"/>
</dbReference>
<dbReference type="PANTHER" id="PTHR22674">
    <property type="entry name" value="NTPASE, KAP FAMILY P-LOOP DOMAIN-CONTAINING 1"/>
    <property type="match status" value="1"/>
</dbReference>
<dbReference type="Pfam" id="PF23307">
    <property type="entry name" value="SAM_KIDINS220"/>
    <property type="match status" value="1"/>
</dbReference>
<feature type="region of interest" description="Disordered" evidence="1">
    <location>
        <begin position="399"/>
        <end position="423"/>
    </location>
</feature>
<evidence type="ECO:0000256" key="1">
    <source>
        <dbReference type="SAM" id="MobiDB-lite"/>
    </source>
</evidence>
<dbReference type="Pfam" id="PF07693">
    <property type="entry name" value="KAP_NTPase"/>
    <property type="match status" value="1"/>
</dbReference>
<dbReference type="OrthoDB" id="10015264at2759"/>
<dbReference type="InterPro" id="IPR011646">
    <property type="entry name" value="KAP_P-loop"/>
</dbReference>
<keyword evidence="2" id="KW-0472">Membrane</keyword>
<dbReference type="Gene3D" id="1.10.150.50">
    <property type="entry name" value="Transcription Factor, Ets-1"/>
    <property type="match status" value="1"/>
</dbReference>
<keyword evidence="5" id="KW-1185">Reference proteome</keyword>
<dbReference type="FunCoup" id="A0A6J2V6K2">
    <property type="interactions" value="1105"/>
</dbReference>
<gene>
    <name evidence="6" type="primary">nkpd1</name>
</gene>